<feature type="domain" description="Chitin-binding type-2" evidence="3">
    <location>
        <begin position="500"/>
        <end position="563"/>
    </location>
</feature>
<dbReference type="EMBL" id="JACMRX010000003">
    <property type="protein sequence ID" value="KAF7994086.1"/>
    <property type="molecule type" value="Genomic_DNA"/>
</dbReference>
<feature type="signal peptide" evidence="2">
    <location>
        <begin position="1"/>
        <end position="22"/>
    </location>
</feature>
<dbReference type="PANTHER" id="PTHR22933">
    <property type="entry name" value="FI18007P1-RELATED"/>
    <property type="match status" value="1"/>
</dbReference>
<feature type="coiled-coil region" evidence="1">
    <location>
        <begin position="176"/>
        <end position="203"/>
    </location>
</feature>
<dbReference type="AlphaFoldDB" id="A0A834XXQ9"/>
<evidence type="ECO:0000256" key="2">
    <source>
        <dbReference type="SAM" id="SignalP"/>
    </source>
</evidence>
<evidence type="ECO:0000256" key="1">
    <source>
        <dbReference type="SAM" id="Coils"/>
    </source>
</evidence>
<dbReference type="GO" id="GO:0008061">
    <property type="term" value="F:chitin binding"/>
    <property type="evidence" value="ECO:0007669"/>
    <property type="project" value="InterPro"/>
</dbReference>
<dbReference type="OrthoDB" id="6505219at2759"/>
<comment type="caution">
    <text evidence="4">The sequence shown here is derived from an EMBL/GenBank/DDBJ whole genome shotgun (WGS) entry which is preliminary data.</text>
</comment>
<reference evidence="4 5" key="1">
    <citation type="submission" date="2020-08" db="EMBL/GenBank/DDBJ databases">
        <title>Aphidius gifuensis genome sequencing and assembly.</title>
        <authorList>
            <person name="Du Z."/>
        </authorList>
    </citation>
    <scope>NUCLEOTIDE SEQUENCE [LARGE SCALE GENOMIC DNA]</scope>
    <source>
        <strain evidence="4">YNYX2018</strain>
        <tissue evidence="4">Adults</tissue>
    </source>
</reference>
<dbReference type="InterPro" id="IPR036508">
    <property type="entry name" value="Chitin-bd_dom_sf"/>
</dbReference>
<dbReference type="InterPro" id="IPR052976">
    <property type="entry name" value="Scoloptoxin-like"/>
</dbReference>
<dbReference type="Proteomes" id="UP000639338">
    <property type="component" value="Unassembled WGS sequence"/>
</dbReference>
<dbReference type="GO" id="GO:0005576">
    <property type="term" value="C:extracellular region"/>
    <property type="evidence" value="ECO:0007669"/>
    <property type="project" value="InterPro"/>
</dbReference>
<organism evidence="4 5">
    <name type="scientific">Aphidius gifuensis</name>
    <name type="common">Parasitoid wasp</name>
    <dbReference type="NCBI Taxonomy" id="684658"/>
    <lineage>
        <taxon>Eukaryota</taxon>
        <taxon>Metazoa</taxon>
        <taxon>Ecdysozoa</taxon>
        <taxon>Arthropoda</taxon>
        <taxon>Hexapoda</taxon>
        <taxon>Insecta</taxon>
        <taxon>Pterygota</taxon>
        <taxon>Neoptera</taxon>
        <taxon>Endopterygota</taxon>
        <taxon>Hymenoptera</taxon>
        <taxon>Apocrita</taxon>
        <taxon>Ichneumonoidea</taxon>
        <taxon>Braconidae</taxon>
        <taxon>Aphidiinae</taxon>
        <taxon>Aphidius</taxon>
    </lineage>
</organism>
<dbReference type="PANTHER" id="PTHR22933:SF32">
    <property type="entry name" value="MIND THE GAP, ISOFORM E"/>
    <property type="match status" value="1"/>
</dbReference>
<proteinExistence type="predicted"/>
<sequence>MKIISTYLLLMVIGFSWRETMSTCVLESDFGFTINCAFKKSGLFRVRNLGGVKGYLGLGFTVGDELGFPQSLSNLESSKRRSVQAGNQNFIGTGNQNFIGIGNQPVKNQVVNDKRLVPPFKPLPPGASRPMSPQLEHQRLVVQQNSSALRTIPAPSLAAMQDAAIRQQIYHQQIQHQQQQQKIQQQQMQYQQMQQQMQEQQKFAIQEQQKLAMQEQQKQFAIQQQQRINQKLRQQQRVQQEAVAMQMLNEQRHQQQEVMRQKFIQEHKLLNQPPKNEQVSQIVHAVYPQVSTNTINTAQNQVNQGNNMMASNSGLPAFVAIPQSLSELTNRISNSPTLLVDSVNEVSKDELNQLSLPSEEMAATVNEMTLQSLNPNASGDIMKIKKQQNNNNRQSVSNSASLTPIHGNMEISLKSLAEASNMTLEALESAILLRQQQLMGKHQATMTTTSATTTTTSAPVKNYNSGLTKVMNAPREYYPIGYDKNFDDNFSSRVDLPDTSFYCGDQKHFPGLYGDEDLGCMVFHVCALTDDGLIMKSFLCPESTLFDQTILKCNWWFYVECKTTKSLYDSNIPISKSYQLMKSLAFFAAYKNHDNSTTAATVEETKGS</sequence>
<gene>
    <name evidence="4" type="ORF">HCN44_011355</name>
</gene>
<dbReference type="InterPro" id="IPR002557">
    <property type="entry name" value="Chitin-bd_dom"/>
</dbReference>
<dbReference type="Pfam" id="PF01607">
    <property type="entry name" value="CBM_14"/>
    <property type="match status" value="1"/>
</dbReference>
<evidence type="ECO:0000313" key="4">
    <source>
        <dbReference type="EMBL" id="KAF7994086.1"/>
    </source>
</evidence>
<protein>
    <recommendedName>
        <fullName evidence="3">Chitin-binding type-2 domain-containing protein</fullName>
    </recommendedName>
</protein>
<name>A0A834XXQ9_APHGI</name>
<keyword evidence="2" id="KW-0732">Signal</keyword>
<dbReference type="SUPFAM" id="SSF57625">
    <property type="entry name" value="Invertebrate chitin-binding proteins"/>
    <property type="match status" value="1"/>
</dbReference>
<evidence type="ECO:0000313" key="5">
    <source>
        <dbReference type="Proteomes" id="UP000639338"/>
    </source>
</evidence>
<dbReference type="PROSITE" id="PS50940">
    <property type="entry name" value="CHIT_BIND_II"/>
    <property type="match status" value="1"/>
</dbReference>
<keyword evidence="5" id="KW-1185">Reference proteome</keyword>
<keyword evidence="1" id="KW-0175">Coiled coil</keyword>
<feature type="chain" id="PRO_5032365168" description="Chitin-binding type-2 domain-containing protein" evidence="2">
    <location>
        <begin position="23"/>
        <end position="608"/>
    </location>
</feature>
<evidence type="ECO:0000259" key="3">
    <source>
        <dbReference type="PROSITE" id="PS50940"/>
    </source>
</evidence>
<accession>A0A834XXQ9</accession>